<dbReference type="SFLD" id="SFLDS00019">
    <property type="entry name" value="Glutathione_Transferase_(cytos"/>
    <property type="match status" value="1"/>
</dbReference>
<dbReference type="InterPro" id="IPR036282">
    <property type="entry name" value="Glutathione-S-Trfase_C_sf"/>
</dbReference>
<accession>A0A076PDV4</accession>
<evidence type="ECO:0000259" key="1">
    <source>
        <dbReference type="PROSITE" id="PS50404"/>
    </source>
</evidence>
<dbReference type="AlphaFoldDB" id="A0A076PDV4"/>
<feature type="domain" description="GST C-terminal" evidence="2">
    <location>
        <begin position="83"/>
        <end position="203"/>
    </location>
</feature>
<dbReference type="Gene3D" id="1.20.1050.10">
    <property type="match status" value="1"/>
</dbReference>
<dbReference type="InterPro" id="IPR010987">
    <property type="entry name" value="Glutathione-S-Trfase_C-like"/>
</dbReference>
<evidence type="ECO:0000259" key="2">
    <source>
        <dbReference type="PROSITE" id="PS50405"/>
    </source>
</evidence>
<dbReference type="SUPFAM" id="SSF47616">
    <property type="entry name" value="GST C-terminal domain-like"/>
    <property type="match status" value="1"/>
</dbReference>
<dbReference type="Pfam" id="PF13410">
    <property type="entry name" value="GST_C_2"/>
    <property type="match status" value="1"/>
</dbReference>
<protein>
    <submittedName>
        <fullName evidence="3">RegF</fullName>
    </submittedName>
</protein>
<dbReference type="PROSITE" id="PS50405">
    <property type="entry name" value="GST_CTER"/>
    <property type="match status" value="1"/>
</dbReference>
<dbReference type="SFLD" id="SFLDG00358">
    <property type="entry name" value="Main_(cytGST)"/>
    <property type="match status" value="1"/>
</dbReference>
<dbReference type="InterPro" id="IPR040079">
    <property type="entry name" value="Glutathione_S-Trfase"/>
</dbReference>
<dbReference type="InterPro" id="IPR050983">
    <property type="entry name" value="GST_Omega/HSP26"/>
</dbReference>
<dbReference type="GO" id="GO:0005737">
    <property type="term" value="C:cytoplasm"/>
    <property type="evidence" value="ECO:0007669"/>
    <property type="project" value="TreeGrafter"/>
</dbReference>
<dbReference type="InterPro" id="IPR034341">
    <property type="entry name" value="SspA_N"/>
</dbReference>
<proteinExistence type="predicted"/>
<dbReference type="InterPro" id="IPR036249">
    <property type="entry name" value="Thioredoxin-like_sf"/>
</dbReference>
<feature type="domain" description="GST N-terminal" evidence="1">
    <location>
        <begin position="1"/>
        <end position="78"/>
    </location>
</feature>
<dbReference type="HOGENOM" id="CLU_011226_9_3_4"/>
<gene>
    <name evidence="3" type="ORF">O987_04050</name>
</gene>
<dbReference type="GeneID" id="69558444"/>
<organism evidence="3 4">
    <name type="scientific">Comamonas testosteroni TK102</name>
    <dbReference type="NCBI Taxonomy" id="1392005"/>
    <lineage>
        <taxon>Bacteria</taxon>
        <taxon>Pseudomonadati</taxon>
        <taxon>Pseudomonadota</taxon>
        <taxon>Betaproteobacteria</taxon>
        <taxon>Burkholderiales</taxon>
        <taxon>Comamonadaceae</taxon>
        <taxon>Comamonas</taxon>
    </lineage>
</organism>
<dbReference type="Pfam" id="PF13409">
    <property type="entry name" value="GST_N_2"/>
    <property type="match status" value="1"/>
</dbReference>
<evidence type="ECO:0000313" key="4">
    <source>
        <dbReference type="Proteomes" id="UP000028782"/>
    </source>
</evidence>
<dbReference type="EMBL" id="CP006704">
    <property type="protein sequence ID" value="AIJ44979.1"/>
    <property type="molecule type" value="Genomic_DNA"/>
</dbReference>
<dbReference type="Proteomes" id="UP000028782">
    <property type="component" value="Chromosome"/>
</dbReference>
<evidence type="ECO:0000313" key="3">
    <source>
        <dbReference type="EMBL" id="AIJ44979.1"/>
    </source>
</evidence>
<dbReference type="PANTHER" id="PTHR43968:SF6">
    <property type="entry name" value="GLUTATHIONE S-TRANSFERASE OMEGA"/>
    <property type="match status" value="1"/>
</dbReference>
<dbReference type="InterPro" id="IPR004045">
    <property type="entry name" value="Glutathione_S-Trfase_N"/>
</dbReference>
<dbReference type="PROSITE" id="PS51354">
    <property type="entry name" value="GLUTAREDOXIN_2"/>
    <property type="match status" value="1"/>
</dbReference>
<sequence>MMVLYSGTTCPFSHRCRFVLFEKGMDFEIRDVDLFSKPEEIAVMNPYGQVPILVERDLILYESNIINEYIDERFPHPQLMPGDPVDRARVRLFLLNFEKELFVHVSALEERNVKGNEKALEKARAHIRDRLTQMAPIFLKNKYIMGENFSMLDVAIAPLLWRLDYYGIELSKNAAPLLKYAERIFSRPAYIEALTPSEKVMRK</sequence>
<dbReference type="PANTHER" id="PTHR43968">
    <property type="match status" value="1"/>
</dbReference>
<dbReference type="KEGG" id="ctes:O987_04050"/>
<dbReference type="RefSeq" id="WP_003058564.1">
    <property type="nucleotide sequence ID" value="NZ_CP006704.1"/>
</dbReference>
<dbReference type="PROSITE" id="PS50404">
    <property type="entry name" value="GST_NTER"/>
    <property type="match status" value="1"/>
</dbReference>
<dbReference type="SUPFAM" id="SSF52833">
    <property type="entry name" value="Thioredoxin-like"/>
    <property type="match status" value="1"/>
</dbReference>
<reference evidence="3 4" key="1">
    <citation type="journal article" date="2014" name="Genome Announc.">
        <title>Complete Genome Sequence of Polychlorinated Biphenyl Degrader Comamonas testosteroni TK102 (NBRC 109938).</title>
        <authorList>
            <person name="Fukuda K."/>
            <person name="Hosoyama A."/>
            <person name="Tsuchikane K."/>
            <person name="Ohji S."/>
            <person name="Yamazoe A."/>
            <person name="Fujita N."/>
            <person name="Shintani M."/>
            <person name="Kimbara K."/>
        </authorList>
    </citation>
    <scope>NUCLEOTIDE SEQUENCE [LARGE SCALE GENOMIC DNA]</scope>
    <source>
        <strain evidence="3">TK102</strain>
    </source>
</reference>
<dbReference type="CDD" id="cd03059">
    <property type="entry name" value="GST_N_SspA"/>
    <property type="match status" value="1"/>
</dbReference>
<dbReference type="Gene3D" id="3.40.30.10">
    <property type="entry name" value="Glutaredoxin"/>
    <property type="match status" value="1"/>
</dbReference>
<name>A0A076PDV4_COMTE</name>